<feature type="compositionally biased region" description="Polar residues" evidence="2">
    <location>
        <begin position="337"/>
        <end position="346"/>
    </location>
</feature>
<dbReference type="OrthoDB" id="3946783at2759"/>
<feature type="region of interest" description="Disordered" evidence="2">
    <location>
        <begin position="78"/>
        <end position="100"/>
    </location>
</feature>
<dbReference type="Pfam" id="PF00385">
    <property type="entry name" value="Chromo"/>
    <property type="match status" value="1"/>
</dbReference>
<evidence type="ECO:0000256" key="2">
    <source>
        <dbReference type="SAM" id="MobiDB-lite"/>
    </source>
</evidence>
<gene>
    <name evidence="4" type="ORF">DBV05_g10545</name>
</gene>
<dbReference type="Proteomes" id="UP000325902">
    <property type="component" value="Unassembled WGS sequence"/>
</dbReference>
<feature type="compositionally biased region" description="Polar residues" evidence="2">
    <location>
        <begin position="367"/>
        <end position="378"/>
    </location>
</feature>
<proteinExistence type="predicted"/>
<accession>A0A5N5CZM0</accession>
<feature type="region of interest" description="Disordered" evidence="2">
    <location>
        <begin position="131"/>
        <end position="174"/>
    </location>
</feature>
<comment type="subunit">
    <text evidence="1">Component of the NuA4 histone acetyltransferase complex.</text>
</comment>
<evidence type="ECO:0000256" key="1">
    <source>
        <dbReference type="ARBA" id="ARBA00011353"/>
    </source>
</evidence>
<dbReference type="PROSITE" id="PS50013">
    <property type="entry name" value="CHROMO_2"/>
    <property type="match status" value="1"/>
</dbReference>
<comment type="caution">
    <text evidence="4">The sequence shown here is derived from an EMBL/GenBank/DDBJ whole genome shotgun (WGS) entry which is preliminary data.</text>
</comment>
<organism evidence="4 5">
    <name type="scientific">Lasiodiplodia theobromae</name>
    <dbReference type="NCBI Taxonomy" id="45133"/>
    <lineage>
        <taxon>Eukaryota</taxon>
        <taxon>Fungi</taxon>
        <taxon>Dikarya</taxon>
        <taxon>Ascomycota</taxon>
        <taxon>Pezizomycotina</taxon>
        <taxon>Dothideomycetes</taxon>
        <taxon>Dothideomycetes incertae sedis</taxon>
        <taxon>Botryosphaeriales</taxon>
        <taxon>Botryosphaeriaceae</taxon>
        <taxon>Lasiodiplodia</taxon>
    </lineage>
</organism>
<feature type="compositionally biased region" description="Basic residues" evidence="2">
    <location>
        <begin position="471"/>
        <end position="483"/>
    </location>
</feature>
<dbReference type="InterPro" id="IPR023780">
    <property type="entry name" value="Chromo_domain"/>
</dbReference>
<feature type="domain" description="Chromo" evidence="3">
    <location>
        <begin position="419"/>
        <end position="478"/>
    </location>
</feature>
<dbReference type="CDD" id="cd00024">
    <property type="entry name" value="CD_CSD"/>
    <property type="match status" value="1"/>
</dbReference>
<keyword evidence="5" id="KW-1185">Reference proteome</keyword>
<dbReference type="GO" id="GO:0006338">
    <property type="term" value="P:chromatin remodeling"/>
    <property type="evidence" value="ECO:0007669"/>
    <property type="project" value="UniProtKB-ARBA"/>
</dbReference>
<evidence type="ECO:0000313" key="4">
    <source>
        <dbReference type="EMBL" id="KAB2570777.1"/>
    </source>
</evidence>
<feature type="region of interest" description="Disordered" evidence="2">
    <location>
        <begin position="1"/>
        <end position="42"/>
    </location>
</feature>
<feature type="region of interest" description="Disordered" evidence="2">
    <location>
        <begin position="471"/>
        <end position="500"/>
    </location>
</feature>
<sequence length="500" mass="55068">MSSDASRPAKRARRTAPPPTKPTAASAIPKASVPYTFPSSPAHSLAIGRNGVTTATTTPAVADADQKPDEVERHWPLYYLPNRDIPPITPTPPSDCPLGRRRRTEIVSRQYDIASGQPVYRVRVRRCVPGEERSREAGDTNGDGRRGWDGGVDGHGTNGNNAEGGRDVADDDDDAEEYSVGLADILDWVSPAELERFELEWEDDMVFITDEDGAVLLVSREVQRAMMGWPTAGGAEQTPTVPIAPHEAAAVDGSPDATEAAVVSTNAVGPGKMKKVKKKPTKEFVDGLPPVRRRGRPPKKMLKTAEVMGVVGGDDREEVEPEVGPDAELETMETGLLSASNFTRQPRSQRRETEESDPIVDLDATPHASQSTITVTQGSKRRRSSVTIATPSTRHQASSMLHPPAEGVSWEPEPEEEEFEIESIIKHKFFGGEWHYLVKWVNWPPDKVSWYTEEDLVDARDVLDRYLESVKRKKERAKSKKGKERAVEDEDEDGDVDMIA</sequence>
<dbReference type="AlphaFoldDB" id="A0A5N5CZM0"/>
<feature type="compositionally biased region" description="Polar residues" evidence="2">
    <location>
        <begin position="385"/>
        <end position="399"/>
    </location>
</feature>
<evidence type="ECO:0000259" key="3">
    <source>
        <dbReference type="PROSITE" id="PS50013"/>
    </source>
</evidence>
<dbReference type="InterPro" id="IPR016197">
    <property type="entry name" value="Chromo-like_dom_sf"/>
</dbReference>
<dbReference type="Gene3D" id="2.40.50.40">
    <property type="match status" value="1"/>
</dbReference>
<evidence type="ECO:0000313" key="5">
    <source>
        <dbReference type="Proteomes" id="UP000325902"/>
    </source>
</evidence>
<feature type="region of interest" description="Disordered" evidence="2">
    <location>
        <begin position="312"/>
        <end position="411"/>
    </location>
</feature>
<reference evidence="4 5" key="1">
    <citation type="journal article" date="2019" name="Sci. Rep.">
        <title>A multi-omics analysis of the grapevine pathogen Lasiodiplodia theobromae reveals that temperature affects the expression of virulence- and pathogenicity-related genes.</title>
        <authorList>
            <person name="Felix C."/>
            <person name="Meneses R."/>
            <person name="Goncalves M.F.M."/>
            <person name="Tilleman L."/>
            <person name="Duarte A.S."/>
            <person name="Jorrin-Novo J.V."/>
            <person name="Van de Peer Y."/>
            <person name="Deforce D."/>
            <person name="Van Nieuwerburgh F."/>
            <person name="Esteves A.C."/>
            <person name="Alves A."/>
        </authorList>
    </citation>
    <scope>NUCLEOTIDE SEQUENCE [LARGE SCALE GENOMIC DNA]</scope>
    <source>
        <strain evidence="4 5">LA-SOL3</strain>
    </source>
</reference>
<feature type="compositionally biased region" description="Acidic residues" evidence="2">
    <location>
        <begin position="487"/>
        <end position="500"/>
    </location>
</feature>
<feature type="compositionally biased region" description="Low complexity" evidence="2">
    <location>
        <begin position="22"/>
        <end position="32"/>
    </location>
</feature>
<dbReference type="SMART" id="SM00298">
    <property type="entry name" value="CHROMO"/>
    <property type="match status" value="1"/>
</dbReference>
<dbReference type="InterPro" id="IPR000953">
    <property type="entry name" value="Chromo/chromo_shadow_dom"/>
</dbReference>
<dbReference type="SUPFAM" id="SSF54160">
    <property type="entry name" value="Chromo domain-like"/>
    <property type="match status" value="1"/>
</dbReference>
<name>A0A5N5CZM0_9PEZI</name>
<dbReference type="EMBL" id="VCHE01000123">
    <property type="protein sequence ID" value="KAB2570777.1"/>
    <property type="molecule type" value="Genomic_DNA"/>
</dbReference>
<protein>
    <recommendedName>
        <fullName evidence="3">Chromo domain-containing protein</fullName>
    </recommendedName>
</protein>
<feature type="compositionally biased region" description="Acidic residues" evidence="2">
    <location>
        <begin position="315"/>
        <end position="331"/>
    </location>
</feature>
<feature type="compositionally biased region" description="Basic and acidic residues" evidence="2">
    <location>
        <begin position="131"/>
        <end position="148"/>
    </location>
</feature>